<feature type="domain" description="EamA" evidence="12">
    <location>
        <begin position="68"/>
        <end position="124"/>
    </location>
</feature>
<dbReference type="eggNOG" id="ENOG5032D6R">
    <property type="taxonomic scope" value="Bacteria"/>
</dbReference>
<dbReference type="STRING" id="1121022.GCA_000376105_03734"/>
<dbReference type="InterPro" id="IPR037185">
    <property type="entry name" value="EmrE-like"/>
</dbReference>
<evidence type="ECO:0000259" key="12">
    <source>
        <dbReference type="Pfam" id="PF00892"/>
    </source>
</evidence>
<feature type="transmembrane region" description="Helical" evidence="11">
    <location>
        <begin position="12"/>
        <end position="33"/>
    </location>
</feature>
<sequence>MSDKPLHSGSKASYVLVALIAAQTACTVAYHSLAKGLAINLGTDLLPFASIVVDVRFWCLVGVEGGSLVLWMLILARIDLARAFPLTALSYILIIAVGHFVYNERVSPIECVGSLLILAGILLLAQADKKKPS</sequence>
<evidence type="ECO:0000256" key="7">
    <source>
        <dbReference type="ARBA" id="ARBA00022985"/>
    </source>
</evidence>
<comment type="subcellular location">
    <subcellularLocation>
        <location evidence="1">Cell membrane</location>
        <topology evidence="1">Multi-pass membrane protein</topology>
    </subcellularLocation>
</comment>
<dbReference type="OrthoDB" id="7189096at2"/>
<dbReference type="GO" id="GO:0022857">
    <property type="term" value="F:transmembrane transporter activity"/>
    <property type="evidence" value="ECO:0007669"/>
    <property type="project" value="InterPro"/>
</dbReference>
<dbReference type="InterPro" id="IPR000620">
    <property type="entry name" value="EamA_dom"/>
</dbReference>
<keyword evidence="3" id="KW-0444">Lipid biosynthesis</keyword>
<dbReference type="AlphaFoldDB" id="V4P0V3"/>
<dbReference type="GO" id="GO:0009103">
    <property type="term" value="P:lipopolysaccharide biosynthetic process"/>
    <property type="evidence" value="ECO:0007669"/>
    <property type="project" value="UniProtKB-KW"/>
</dbReference>
<dbReference type="RefSeq" id="WP_018083416.1">
    <property type="nucleotide sequence ID" value="NZ_AQWM01000031.1"/>
</dbReference>
<dbReference type="PANTHER" id="PTHR30561:SF9">
    <property type="entry name" value="4-AMINO-4-DEOXY-L-ARABINOSE-PHOSPHOUNDECAPRENOL FLIPPASE SUBUNIT ARNF-RELATED"/>
    <property type="match status" value="1"/>
</dbReference>
<protein>
    <recommendedName>
        <fullName evidence="12">EamA domain-containing protein</fullName>
    </recommendedName>
</protein>
<feature type="transmembrane region" description="Helical" evidence="11">
    <location>
        <begin position="83"/>
        <end position="101"/>
    </location>
</feature>
<dbReference type="Gene3D" id="1.10.3730.20">
    <property type="match status" value="1"/>
</dbReference>
<name>V4P0V3_9CAUL</name>
<dbReference type="PATRIC" id="fig|1121022.4.peg.3508"/>
<keyword evidence="9" id="KW-0443">Lipid metabolism</keyword>
<dbReference type="GO" id="GO:0005886">
    <property type="term" value="C:plasma membrane"/>
    <property type="evidence" value="ECO:0007669"/>
    <property type="project" value="UniProtKB-SubCell"/>
</dbReference>
<evidence type="ECO:0000256" key="6">
    <source>
        <dbReference type="ARBA" id="ARBA00022692"/>
    </source>
</evidence>
<evidence type="ECO:0000256" key="4">
    <source>
        <dbReference type="ARBA" id="ARBA00022519"/>
    </source>
</evidence>
<evidence type="ECO:0000256" key="3">
    <source>
        <dbReference type="ARBA" id="ARBA00022516"/>
    </source>
</evidence>
<evidence type="ECO:0000256" key="9">
    <source>
        <dbReference type="ARBA" id="ARBA00023098"/>
    </source>
</evidence>
<evidence type="ECO:0000256" key="5">
    <source>
        <dbReference type="ARBA" id="ARBA00022556"/>
    </source>
</evidence>
<keyword evidence="14" id="KW-1185">Reference proteome</keyword>
<keyword evidence="10 11" id="KW-0472">Membrane</keyword>
<dbReference type="Pfam" id="PF00892">
    <property type="entry name" value="EamA"/>
    <property type="match status" value="1"/>
</dbReference>
<evidence type="ECO:0000256" key="2">
    <source>
        <dbReference type="ARBA" id="ARBA00022475"/>
    </source>
</evidence>
<keyword evidence="8 11" id="KW-1133">Transmembrane helix</keyword>
<keyword evidence="4" id="KW-0997">Cell inner membrane</keyword>
<dbReference type="SUPFAM" id="SSF103481">
    <property type="entry name" value="Multidrug resistance efflux transporter EmrE"/>
    <property type="match status" value="1"/>
</dbReference>
<gene>
    <name evidence="13" type="ORF">ABENE_17195</name>
</gene>
<feature type="transmembrane region" description="Helical" evidence="11">
    <location>
        <begin position="107"/>
        <end position="125"/>
    </location>
</feature>
<evidence type="ECO:0000256" key="11">
    <source>
        <dbReference type="SAM" id="Phobius"/>
    </source>
</evidence>
<proteinExistence type="predicted"/>
<dbReference type="GO" id="GO:0009245">
    <property type="term" value="P:lipid A biosynthetic process"/>
    <property type="evidence" value="ECO:0007669"/>
    <property type="project" value="UniProtKB-KW"/>
</dbReference>
<evidence type="ECO:0000256" key="10">
    <source>
        <dbReference type="ARBA" id="ARBA00023136"/>
    </source>
</evidence>
<keyword evidence="7" id="KW-0448">Lipopolysaccharide biosynthesis</keyword>
<organism evidence="13 14">
    <name type="scientific">Asticcacaulis benevestitus DSM 16100 = ATCC BAA-896</name>
    <dbReference type="NCBI Taxonomy" id="1121022"/>
    <lineage>
        <taxon>Bacteria</taxon>
        <taxon>Pseudomonadati</taxon>
        <taxon>Pseudomonadota</taxon>
        <taxon>Alphaproteobacteria</taxon>
        <taxon>Caulobacterales</taxon>
        <taxon>Caulobacteraceae</taxon>
        <taxon>Asticcacaulis</taxon>
    </lineage>
</organism>
<evidence type="ECO:0000313" key="13">
    <source>
        <dbReference type="EMBL" id="ESQ87602.1"/>
    </source>
</evidence>
<reference evidence="13 14" key="1">
    <citation type="journal article" date="2014" name="Nature">
        <title>Sequential evolution of bacterial morphology by co-option of a developmental regulator.</title>
        <authorList>
            <person name="Jiang C."/>
            <person name="Brown P.J."/>
            <person name="Ducret A."/>
            <person name="Brun Y.V."/>
        </authorList>
    </citation>
    <scope>NUCLEOTIDE SEQUENCE [LARGE SCALE GENOMIC DNA]</scope>
    <source>
        <strain evidence="13 14">DSM 16100</strain>
    </source>
</reference>
<dbReference type="InterPro" id="IPR000390">
    <property type="entry name" value="Small_drug/metabolite_transptr"/>
</dbReference>
<keyword evidence="5" id="KW-0441">Lipid A biosynthesis</keyword>
<evidence type="ECO:0000256" key="1">
    <source>
        <dbReference type="ARBA" id="ARBA00004651"/>
    </source>
</evidence>
<dbReference type="Proteomes" id="UP000017837">
    <property type="component" value="Unassembled WGS sequence"/>
</dbReference>
<keyword evidence="2" id="KW-1003">Cell membrane</keyword>
<evidence type="ECO:0000313" key="14">
    <source>
        <dbReference type="Proteomes" id="UP000017837"/>
    </source>
</evidence>
<evidence type="ECO:0000256" key="8">
    <source>
        <dbReference type="ARBA" id="ARBA00022989"/>
    </source>
</evidence>
<feature type="transmembrane region" description="Helical" evidence="11">
    <location>
        <begin position="55"/>
        <end position="76"/>
    </location>
</feature>
<comment type="caution">
    <text evidence="13">The sequence shown here is derived from an EMBL/GenBank/DDBJ whole genome shotgun (WGS) entry which is preliminary data.</text>
</comment>
<accession>V4P0V3</accession>
<dbReference type="PANTHER" id="PTHR30561">
    <property type="entry name" value="SMR FAMILY PROTON-DEPENDENT DRUG EFFLUX TRANSPORTER SUGE"/>
    <property type="match status" value="1"/>
</dbReference>
<keyword evidence="6 11" id="KW-0812">Transmembrane</keyword>
<dbReference type="EMBL" id="AWGB01000043">
    <property type="protein sequence ID" value="ESQ87602.1"/>
    <property type="molecule type" value="Genomic_DNA"/>
</dbReference>